<name>A0A2U1B0A6_9BACT</name>
<keyword evidence="10" id="KW-1185">Reference proteome</keyword>
<dbReference type="GeneID" id="78295209"/>
<dbReference type="SFLD" id="SFLDS00029">
    <property type="entry name" value="Radical_SAM"/>
    <property type="match status" value="1"/>
</dbReference>
<organism evidence="9 10">
    <name type="scientific">Victivallis vadensis</name>
    <dbReference type="NCBI Taxonomy" id="172901"/>
    <lineage>
        <taxon>Bacteria</taxon>
        <taxon>Pseudomonadati</taxon>
        <taxon>Lentisphaerota</taxon>
        <taxon>Lentisphaeria</taxon>
        <taxon>Victivallales</taxon>
        <taxon>Victivallaceae</taxon>
        <taxon>Victivallis</taxon>
    </lineage>
</organism>
<evidence type="ECO:0000256" key="4">
    <source>
        <dbReference type="ARBA" id="ARBA00023004"/>
    </source>
</evidence>
<dbReference type="InterPro" id="IPR007197">
    <property type="entry name" value="rSAM"/>
</dbReference>
<dbReference type="InterPro" id="IPR006158">
    <property type="entry name" value="Cobalamin-bd"/>
</dbReference>
<reference evidence="9 10" key="1">
    <citation type="submission" date="2018-04" db="EMBL/GenBank/DDBJ databases">
        <title>Genomic Encyclopedia of Type Strains, Phase IV (KMG-IV): sequencing the most valuable type-strain genomes for metagenomic binning, comparative biology and taxonomic classification.</title>
        <authorList>
            <person name="Goeker M."/>
        </authorList>
    </citation>
    <scope>NUCLEOTIDE SEQUENCE [LARGE SCALE GENOMIC DNA]</scope>
    <source>
        <strain evidence="9 10">DSM 14823</strain>
    </source>
</reference>
<feature type="domain" description="B12-binding" evidence="6">
    <location>
        <begin position="1"/>
        <end position="149"/>
    </location>
</feature>
<evidence type="ECO:0000256" key="3">
    <source>
        <dbReference type="ARBA" id="ARBA00022723"/>
    </source>
</evidence>
<dbReference type="AlphaFoldDB" id="A0A2U1B0A6"/>
<keyword evidence="5" id="KW-0411">Iron-sulfur</keyword>
<dbReference type="Gene3D" id="3.80.30.20">
    <property type="entry name" value="tm_1862 like domain"/>
    <property type="match status" value="1"/>
</dbReference>
<keyword evidence="2" id="KW-0949">S-adenosyl-L-methionine</keyword>
<accession>A0A2U1B0A6</accession>
<dbReference type="InterPro" id="IPR023969">
    <property type="entry name" value="CHP04072_B12-bd/rSAM"/>
</dbReference>
<keyword evidence="4" id="KW-0408">Iron</keyword>
<protein>
    <submittedName>
        <fullName evidence="8">Radical SAM protein</fullName>
    </submittedName>
    <submittedName>
        <fullName evidence="9">Radical SAM superfamily enzyme YgiQ (UPF0313 family)</fullName>
    </submittedName>
</protein>
<dbReference type="CDD" id="cd01335">
    <property type="entry name" value="Radical_SAM"/>
    <property type="match status" value="1"/>
</dbReference>
<dbReference type="EMBL" id="JABAEW010000013">
    <property type="protein sequence ID" value="NMD86657.1"/>
    <property type="molecule type" value="Genomic_DNA"/>
</dbReference>
<dbReference type="InterPro" id="IPR051198">
    <property type="entry name" value="BchE-like"/>
</dbReference>
<dbReference type="InterPro" id="IPR006638">
    <property type="entry name" value="Elp3/MiaA/NifB-like_rSAM"/>
</dbReference>
<dbReference type="Pfam" id="PF04055">
    <property type="entry name" value="Radical_SAM"/>
    <property type="match status" value="1"/>
</dbReference>
<dbReference type="PROSITE" id="PS51332">
    <property type="entry name" value="B12_BINDING"/>
    <property type="match status" value="1"/>
</dbReference>
<dbReference type="InterPro" id="IPR034466">
    <property type="entry name" value="Methyltransferase_Class_B"/>
</dbReference>
<dbReference type="PANTHER" id="PTHR43409:SF16">
    <property type="entry name" value="SLR0320 PROTEIN"/>
    <property type="match status" value="1"/>
</dbReference>
<evidence type="ECO:0000313" key="11">
    <source>
        <dbReference type="Proteomes" id="UP000576225"/>
    </source>
</evidence>
<evidence type="ECO:0000259" key="6">
    <source>
        <dbReference type="PROSITE" id="PS51332"/>
    </source>
</evidence>
<dbReference type="Gene3D" id="3.40.50.280">
    <property type="entry name" value="Cobalamin-binding domain"/>
    <property type="match status" value="1"/>
</dbReference>
<dbReference type="SMART" id="SM00729">
    <property type="entry name" value="Elp3"/>
    <property type="match status" value="1"/>
</dbReference>
<keyword evidence="3" id="KW-0479">Metal-binding</keyword>
<feature type="domain" description="Radical SAM core" evidence="7">
    <location>
        <begin position="172"/>
        <end position="395"/>
    </location>
</feature>
<dbReference type="NCBIfam" id="TIGR04072">
    <property type="entry name" value="rSAM_ladder_B12"/>
    <property type="match status" value="1"/>
</dbReference>
<dbReference type="SFLD" id="SFLDG01123">
    <property type="entry name" value="methyltransferase_(Class_B)"/>
    <property type="match status" value="1"/>
</dbReference>
<dbReference type="PROSITE" id="PS51918">
    <property type="entry name" value="RADICAL_SAM"/>
    <property type="match status" value="1"/>
</dbReference>
<dbReference type="Proteomes" id="UP000245959">
    <property type="component" value="Unassembled WGS sequence"/>
</dbReference>
<evidence type="ECO:0000256" key="2">
    <source>
        <dbReference type="ARBA" id="ARBA00022691"/>
    </source>
</evidence>
<evidence type="ECO:0000313" key="9">
    <source>
        <dbReference type="EMBL" id="PVY42062.1"/>
    </source>
</evidence>
<sequence length="443" mass="49034">MRILLSAANFCSDPYPVYPLGMSVIAGALAAAGHEVEQFDPMPFGPEKYREEVAKRVAAFRPELIGVSIRNLDNIDSRADDDELIRDSVKVIRFLRTLAAAPMILGGPGYSLYPERILELTGAEYGVAGEGESAVVELAAALARGERPAPGVYRKKSERQAPPLYSPEIAGFYHGETHIIPIQTKRGCPFRCAYCTYPMLEGHEMRLRDLDEVLRDIERIRSEWPDAMLYFVDAVFNDPGRCYVPLVEAMIERRLTVPWTGFVTPARLRDGDLERMAESGMVAVDLGVDAASDATLAGLGKAFSFDEVRRCCGKLLELNVGVTTSVMFGGPGETYETVAEGIRNLREIEPAYSIAFSGIRVLDGAPLVDVARREGKVAPDWDGLGSLYYFAPGLDPDRVHEMLLEGFKGSRFCVYPPGSRNRDLQMIHKFGYVKLRNLQLARN</sequence>
<dbReference type="Proteomes" id="UP000576225">
    <property type="component" value="Unassembled WGS sequence"/>
</dbReference>
<evidence type="ECO:0000259" key="7">
    <source>
        <dbReference type="PROSITE" id="PS51918"/>
    </source>
</evidence>
<reference evidence="8 11" key="2">
    <citation type="submission" date="2020-04" db="EMBL/GenBank/DDBJ databases">
        <authorList>
            <person name="Hitch T.C.A."/>
            <person name="Wylensek D."/>
            <person name="Clavel T."/>
        </authorList>
    </citation>
    <scope>NUCLEOTIDE SEQUENCE [LARGE SCALE GENOMIC DNA]</scope>
    <source>
        <strain evidence="8 11">COR2-253-APC-1A</strain>
    </source>
</reference>
<dbReference type="SFLD" id="SFLDG01082">
    <property type="entry name" value="B12-binding_domain_containing"/>
    <property type="match status" value="1"/>
</dbReference>
<comment type="cofactor">
    <cofactor evidence="1">
        <name>[4Fe-4S] cluster</name>
        <dbReference type="ChEBI" id="CHEBI:49883"/>
    </cofactor>
</comment>
<evidence type="ECO:0000256" key="5">
    <source>
        <dbReference type="ARBA" id="ARBA00023014"/>
    </source>
</evidence>
<dbReference type="GO" id="GO:0031419">
    <property type="term" value="F:cobalamin binding"/>
    <property type="evidence" value="ECO:0007669"/>
    <property type="project" value="InterPro"/>
</dbReference>
<evidence type="ECO:0000313" key="8">
    <source>
        <dbReference type="EMBL" id="NMD86657.1"/>
    </source>
</evidence>
<proteinExistence type="predicted"/>
<dbReference type="GO" id="GO:0046872">
    <property type="term" value="F:metal ion binding"/>
    <property type="evidence" value="ECO:0007669"/>
    <property type="project" value="UniProtKB-KW"/>
</dbReference>
<comment type="caution">
    <text evidence="9">The sequence shown here is derived from an EMBL/GenBank/DDBJ whole genome shotgun (WGS) entry which is preliminary data.</text>
</comment>
<dbReference type="GO" id="GO:0005829">
    <property type="term" value="C:cytosol"/>
    <property type="evidence" value="ECO:0007669"/>
    <property type="project" value="TreeGrafter"/>
</dbReference>
<gene>
    <name evidence="9" type="ORF">C8D82_11259</name>
    <name evidence="8" type="ORF">HF882_08690</name>
</gene>
<dbReference type="OrthoDB" id="9762608at2"/>
<dbReference type="InterPro" id="IPR058240">
    <property type="entry name" value="rSAM_sf"/>
</dbReference>
<dbReference type="PANTHER" id="PTHR43409">
    <property type="entry name" value="ANAEROBIC MAGNESIUM-PROTOPORPHYRIN IX MONOMETHYL ESTER CYCLASE-RELATED"/>
    <property type="match status" value="1"/>
</dbReference>
<dbReference type="GO" id="GO:0051539">
    <property type="term" value="F:4 iron, 4 sulfur cluster binding"/>
    <property type="evidence" value="ECO:0007669"/>
    <property type="project" value="UniProtKB-KW"/>
</dbReference>
<dbReference type="RefSeq" id="WP_116883902.1">
    <property type="nucleotide sequence ID" value="NZ_CABMMC010000069.1"/>
</dbReference>
<dbReference type="Pfam" id="PF02310">
    <property type="entry name" value="B12-binding"/>
    <property type="match status" value="1"/>
</dbReference>
<dbReference type="GO" id="GO:0003824">
    <property type="term" value="F:catalytic activity"/>
    <property type="evidence" value="ECO:0007669"/>
    <property type="project" value="InterPro"/>
</dbReference>
<dbReference type="InterPro" id="IPR023404">
    <property type="entry name" value="rSAM_horseshoe"/>
</dbReference>
<dbReference type="SUPFAM" id="SSF102114">
    <property type="entry name" value="Radical SAM enzymes"/>
    <property type="match status" value="1"/>
</dbReference>
<evidence type="ECO:0000313" key="10">
    <source>
        <dbReference type="Proteomes" id="UP000245959"/>
    </source>
</evidence>
<evidence type="ECO:0000256" key="1">
    <source>
        <dbReference type="ARBA" id="ARBA00001966"/>
    </source>
</evidence>
<dbReference type="EMBL" id="QEKH01000012">
    <property type="protein sequence ID" value="PVY42062.1"/>
    <property type="molecule type" value="Genomic_DNA"/>
</dbReference>